<reference evidence="3" key="1">
    <citation type="journal article" date="2000" name="J. Biol. Chem.">
        <title>Cloning, nucleotide sequence, and heterologous expression of the biosynthetic gene cluster for R1128, a non-steroidal estrogen receptor antagonist. Insights into an unusual priming mechanism.</title>
        <authorList>
            <person name="Marti T."/>
            <person name="Hu Z."/>
            <person name="Pohl N.L."/>
            <person name="Shah A.N."/>
            <person name="Khosla C."/>
        </authorList>
    </citation>
    <scope>NUCLEOTIDE SEQUENCE</scope>
    <source>
        <strain evidence="3">R1128</strain>
    </source>
</reference>
<dbReference type="InterPro" id="IPR036928">
    <property type="entry name" value="AS_sf"/>
</dbReference>
<evidence type="ECO:0000259" key="2">
    <source>
        <dbReference type="Pfam" id="PF01425"/>
    </source>
</evidence>
<evidence type="ECO:0000256" key="1">
    <source>
        <dbReference type="SAM" id="MobiDB-lite"/>
    </source>
</evidence>
<dbReference type="SUPFAM" id="SSF75304">
    <property type="entry name" value="Amidase signature (AS) enzymes"/>
    <property type="match status" value="1"/>
</dbReference>
<name>Q9F6D0_9ACTN</name>
<protein>
    <submittedName>
        <fullName evidence="3">Enantiomer selective amidase</fullName>
    </submittedName>
</protein>
<dbReference type="Gene3D" id="3.90.1300.10">
    <property type="entry name" value="Amidase signature (AS) domain"/>
    <property type="match status" value="1"/>
</dbReference>
<dbReference type="NCBIfam" id="NF004816">
    <property type="entry name" value="PRK06170.1"/>
    <property type="match status" value="1"/>
</dbReference>
<dbReference type="AlphaFoldDB" id="Q9F6D0"/>
<dbReference type="PANTHER" id="PTHR43372">
    <property type="entry name" value="FATTY-ACID AMIDE HYDROLASE"/>
    <property type="match status" value="1"/>
</dbReference>
<gene>
    <name evidence="3" type="primary">zhuL</name>
</gene>
<dbReference type="InterPro" id="IPR023631">
    <property type="entry name" value="Amidase_dom"/>
</dbReference>
<feature type="domain" description="Amidase" evidence="2">
    <location>
        <begin position="28"/>
        <end position="467"/>
    </location>
</feature>
<evidence type="ECO:0000313" key="3">
    <source>
        <dbReference type="EMBL" id="AAG30199.1"/>
    </source>
</evidence>
<dbReference type="PIRSF" id="PIRSF001221">
    <property type="entry name" value="Amidase_fungi"/>
    <property type="match status" value="1"/>
</dbReference>
<dbReference type="GO" id="GO:0012505">
    <property type="term" value="C:endomembrane system"/>
    <property type="evidence" value="ECO:0007669"/>
    <property type="project" value="TreeGrafter"/>
</dbReference>
<accession>Q9F6D0</accession>
<feature type="region of interest" description="Disordered" evidence="1">
    <location>
        <begin position="485"/>
        <end position="507"/>
    </location>
</feature>
<organism evidence="3">
    <name type="scientific">Streptomyces sp. R1128</name>
    <dbReference type="NCBI Taxonomy" id="140437"/>
    <lineage>
        <taxon>Bacteria</taxon>
        <taxon>Bacillati</taxon>
        <taxon>Actinomycetota</taxon>
        <taxon>Actinomycetes</taxon>
        <taxon>Kitasatosporales</taxon>
        <taxon>Streptomycetaceae</taxon>
        <taxon>Streptomyces</taxon>
    </lineage>
</organism>
<dbReference type="Pfam" id="PF01425">
    <property type="entry name" value="Amidase"/>
    <property type="match status" value="1"/>
</dbReference>
<sequence length="507" mass="53043">MTLDDGAVLAPAAVLTAALRRREISSRELLDLYLARVEAVNPALNAVVTLDVERARREAAEADRATAAGARTGPLHGLPMTVKDTLETEGLRTTAGAAELAEHVPARDADSVALLRRAGAVVFGKTNTATYASDAQTYNPVFGTTNNPWDTSRAPGGSSGGAAAALAAGLTSLELGGELSGSARYPAHCCGVFALRPSFGIVPMRGHIPRQPGSLKTNDMVTLAPLARSAADLDLLLDVLARPAADKAPAWRLDLPAPRAESLGGLRVGLWLDDPLCPVDAEVGDVLAAAVDALKGTGVARLADVTPVDRATHDRLYERLLQGAVSLGLPAPVYAANQAAAAALAPDDDSPRASFLRAATLSHRDWLAADEEREHQRARWAEVFDEFDVVLSPVAPVVATPHDQRPDLSARRITVNGAQRPYWDIIRWTSPATAAGLPAASVPVGVARSGLPVGLQVVGPHLHDRTVTWFARRVSELLGGFQAPPLRAAGNDGASPGSSRTEGADRA</sequence>
<proteinExistence type="predicted"/>
<dbReference type="PANTHER" id="PTHR43372:SF4">
    <property type="entry name" value="FATTY-ACID AMIDE HYDROLASE 2"/>
    <property type="match status" value="1"/>
</dbReference>
<dbReference type="InterPro" id="IPR052739">
    <property type="entry name" value="FAAH2"/>
</dbReference>
<dbReference type="EMBL" id="AF293442">
    <property type="protein sequence ID" value="AAG30199.1"/>
    <property type="molecule type" value="Genomic_DNA"/>
</dbReference>